<sequence>MDGPRWVLRVWLDASLCFKASAGCQVITWPTGVAGFARIQMVEVVRSEFLANPATLRGDFATEVTESTEVVLWGRWMWLKFVLFSVNSVLSVAG</sequence>
<evidence type="ECO:0000313" key="1">
    <source>
        <dbReference type="EMBL" id="CAD77255.1"/>
    </source>
</evidence>
<name>Q7UJK3_RHOBA</name>
<evidence type="ECO:0000313" key="2">
    <source>
        <dbReference type="Proteomes" id="UP000001025"/>
    </source>
</evidence>
<dbReference type="KEGG" id="rba:RB11844"/>
<dbReference type="STRING" id="243090.RB11844"/>
<dbReference type="Proteomes" id="UP000001025">
    <property type="component" value="Chromosome"/>
</dbReference>
<accession>Q7UJK3</accession>
<keyword evidence="2" id="KW-1185">Reference proteome</keyword>
<dbReference type="AlphaFoldDB" id="Q7UJK3"/>
<proteinExistence type="predicted"/>
<gene>
    <name evidence="1" type="ordered locus">RB11844</name>
</gene>
<protein>
    <submittedName>
        <fullName evidence="1">Uncharacterized protein</fullName>
    </submittedName>
</protein>
<reference evidence="1 2" key="1">
    <citation type="journal article" date="2003" name="Proc. Natl. Acad. Sci. U.S.A.">
        <title>Complete genome sequence of the marine planctomycete Pirellula sp. strain 1.</title>
        <authorList>
            <person name="Gloeckner F.O."/>
            <person name="Kube M."/>
            <person name="Bauer M."/>
            <person name="Teeling H."/>
            <person name="Lombardot T."/>
            <person name="Ludwig W."/>
            <person name="Gade D."/>
            <person name="Beck A."/>
            <person name="Borzym K."/>
            <person name="Heitmann K."/>
            <person name="Rabus R."/>
            <person name="Schlesner H."/>
            <person name="Amann R."/>
            <person name="Reinhardt R."/>
        </authorList>
    </citation>
    <scope>NUCLEOTIDE SEQUENCE [LARGE SCALE GENOMIC DNA]</scope>
    <source>
        <strain evidence="2">DSM 10527 / NCIMB 13988 / SH1</strain>
    </source>
</reference>
<dbReference type="InParanoid" id="Q7UJK3"/>
<organism evidence="1 2">
    <name type="scientific">Rhodopirellula baltica (strain DSM 10527 / NCIMB 13988 / SH1)</name>
    <dbReference type="NCBI Taxonomy" id="243090"/>
    <lineage>
        <taxon>Bacteria</taxon>
        <taxon>Pseudomonadati</taxon>
        <taxon>Planctomycetota</taxon>
        <taxon>Planctomycetia</taxon>
        <taxon>Pirellulales</taxon>
        <taxon>Pirellulaceae</taxon>
        <taxon>Rhodopirellula</taxon>
    </lineage>
</organism>
<dbReference type="HOGENOM" id="CLU_2384194_0_0_0"/>
<dbReference type="EnsemblBacteria" id="CAD77255">
    <property type="protein sequence ID" value="CAD77255"/>
    <property type="gene ID" value="RB11844"/>
</dbReference>
<dbReference type="EMBL" id="BX294154">
    <property type="protein sequence ID" value="CAD77255.1"/>
    <property type="molecule type" value="Genomic_DNA"/>
</dbReference>